<reference evidence="1" key="2">
    <citation type="submission" date="2025-03" db="EMBL/GenBank/DDBJ databases">
        <authorList>
            <consortium name="ELIXIR-Norway"/>
            <consortium name="Elixir Norway"/>
        </authorList>
    </citation>
    <scope>NUCLEOTIDE SEQUENCE</scope>
</reference>
<sequence>MPPALGTEMVPGQPRSRGDRRACAPGSAPREERFAQREERRPLAPRALSSAQASSLLNGDPRGGGSPPRFSLEVACEAVLIAGAGGWGLSLAPVSRSCSLLQRPHWASLVEEPRLSVHSLQSLRRLAR</sequence>
<organism evidence="1 2">
    <name type="scientific">Rangifer tarandus platyrhynchus</name>
    <name type="common">Svalbard reindeer</name>
    <dbReference type="NCBI Taxonomy" id="3082113"/>
    <lineage>
        <taxon>Eukaryota</taxon>
        <taxon>Metazoa</taxon>
        <taxon>Chordata</taxon>
        <taxon>Craniata</taxon>
        <taxon>Vertebrata</taxon>
        <taxon>Euteleostomi</taxon>
        <taxon>Mammalia</taxon>
        <taxon>Eutheria</taxon>
        <taxon>Laurasiatheria</taxon>
        <taxon>Artiodactyla</taxon>
        <taxon>Ruminantia</taxon>
        <taxon>Pecora</taxon>
        <taxon>Cervidae</taxon>
        <taxon>Odocoileinae</taxon>
        <taxon>Rangifer</taxon>
    </lineage>
</organism>
<evidence type="ECO:0000313" key="1">
    <source>
        <dbReference type="EMBL" id="CAM9830506.1"/>
    </source>
</evidence>
<name>A0AC59YMD0_RANTA</name>
<proteinExistence type="predicted"/>
<reference evidence="1" key="1">
    <citation type="submission" date="2023-05" db="EMBL/GenBank/DDBJ databases">
        <authorList>
            <consortium name="ELIXIR-Norway"/>
        </authorList>
    </citation>
    <scope>NUCLEOTIDE SEQUENCE</scope>
</reference>
<accession>A0AC59YMD0</accession>
<evidence type="ECO:0000313" key="2">
    <source>
        <dbReference type="Proteomes" id="UP001162501"/>
    </source>
</evidence>
<gene>
    <name evidence="1" type="ORF">MRATA1EN22A_LOCUS8049</name>
</gene>
<dbReference type="Proteomes" id="UP001162501">
    <property type="component" value="Chromosome 19"/>
</dbReference>
<protein>
    <submittedName>
        <fullName evidence="1">Uncharacterized protein</fullName>
    </submittedName>
</protein>
<dbReference type="EMBL" id="OX596103">
    <property type="protein sequence ID" value="CAM9830506.1"/>
    <property type="molecule type" value="Genomic_DNA"/>
</dbReference>